<reference evidence="2" key="5">
    <citation type="submission" date="2025-09" db="UniProtKB">
        <authorList>
            <consortium name="Ensembl"/>
        </authorList>
    </citation>
    <scope>IDENTIFICATION</scope>
</reference>
<reference evidence="3" key="3">
    <citation type="journal article" date="2014" name="Nature">
        <title>Elephant shark genome provides unique insights into gnathostome evolution.</title>
        <authorList>
            <consortium name="International Elephant Shark Genome Sequencing Consortium"/>
            <person name="Venkatesh B."/>
            <person name="Lee A.P."/>
            <person name="Ravi V."/>
            <person name="Maurya A.K."/>
            <person name="Lian M.M."/>
            <person name="Swann J.B."/>
            <person name="Ohta Y."/>
            <person name="Flajnik M.F."/>
            <person name="Sutoh Y."/>
            <person name="Kasahara M."/>
            <person name="Hoon S."/>
            <person name="Gangu V."/>
            <person name="Roy S.W."/>
            <person name="Irimia M."/>
            <person name="Korzh V."/>
            <person name="Kondrychyn I."/>
            <person name="Lim Z.W."/>
            <person name="Tay B.H."/>
            <person name="Tohari S."/>
            <person name="Kong K.W."/>
            <person name="Ho S."/>
            <person name="Lorente-Galdos B."/>
            <person name="Quilez J."/>
            <person name="Marques-Bonet T."/>
            <person name="Raney B.J."/>
            <person name="Ingham P.W."/>
            <person name="Tay A."/>
            <person name="Hillier L.W."/>
            <person name="Minx P."/>
            <person name="Boehm T."/>
            <person name="Wilson R.K."/>
            <person name="Brenner S."/>
            <person name="Warren W.C."/>
        </authorList>
    </citation>
    <scope>NUCLEOTIDE SEQUENCE [LARGE SCALE GENOMIC DNA]</scope>
</reference>
<dbReference type="PROSITE" id="PS50280">
    <property type="entry name" value="SET"/>
    <property type="match status" value="1"/>
</dbReference>
<dbReference type="AlphaFoldDB" id="A0A4W3KGS8"/>
<dbReference type="Gene3D" id="2.170.270.10">
    <property type="entry name" value="SET domain"/>
    <property type="match status" value="1"/>
</dbReference>
<dbReference type="Ensembl" id="ENSCMIT00000046920.1">
    <property type="protein sequence ID" value="ENSCMIP00000046260.1"/>
    <property type="gene ID" value="ENSCMIG00000019029.1"/>
</dbReference>
<reference evidence="2" key="4">
    <citation type="submission" date="2025-08" db="UniProtKB">
        <authorList>
            <consortium name="Ensembl"/>
        </authorList>
    </citation>
    <scope>IDENTIFICATION</scope>
</reference>
<dbReference type="Pfam" id="PF00856">
    <property type="entry name" value="SET"/>
    <property type="match status" value="1"/>
</dbReference>
<dbReference type="InterPro" id="IPR046341">
    <property type="entry name" value="SET_dom_sf"/>
</dbReference>
<dbReference type="PANTHER" id="PTHR12197">
    <property type="entry name" value="HISTONE-LYSINE N-METHYLTRANSFERASE SMYD"/>
    <property type="match status" value="1"/>
</dbReference>
<evidence type="ECO:0000313" key="3">
    <source>
        <dbReference type="Proteomes" id="UP000314986"/>
    </source>
</evidence>
<dbReference type="InterPro" id="IPR050869">
    <property type="entry name" value="H3K4_H4K5_MeTrfase"/>
</dbReference>
<dbReference type="Gene3D" id="1.25.40.970">
    <property type="match status" value="1"/>
</dbReference>
<accession>A0A4W3KGS8</accession>
<dbReference type="SUPFAM" id="SSF82199">
    <property type="entry name" value="SET domain"/>
    <property type="match status" value="1"/>
</dbReference>
<organism evidence="2 3">
    <name type="scientific">Callorhinchus milii</name>
    <name type="common">Ghost shark</name>
    <dbReference type="NCBI Taxonomy" id="7868"/>
    <lineage>
        <taxon>Eukaryota</taxon>
        <taxon>Metazoa</taxon>
        <taxon>Chordata</taxon>
        <taxon>Craniata</taxon>
        <taxon>Vertebrata</taxon>
        <taxon>Chondrichthyes</taxon>
        <taxon>Holocephali</taxon>
        <taxon>Chimaeriformes</taxon>
        <taxon>Callorhinchidae</taxon>
        <taxon>Callorhinchus</taxon>
    </lineage>
</organism>
<name>A0A4W3KGS8_CALMI</name>
<dbReference type="Gene3D" id="1.25.40.10">
    <property type="entry name" value="Tetratricopeptide repeat domain"/>
    <property type="match status" value="1"/>
</dbReference>
<evidence type="ECO:0000313" key="2">
    <source>
        <dbReference type="Ensembl" id="ENSCMIP00000046260.1"/>
    </source>
</evidence>
<dbReference type="GeneTree" id="ENSGT00940000156766"/>
<proteinExistence type="predicted"/>
<dbReference type="Proteomes" id="UP000314986">
    <property type="component" value="Unassembled WGS sequence"/>
</dbReference>
<dbReference type="GO" id="GO:0005634">
    <property type="term" value="C:nucleus"/>
    <property type="evidence" value="ECO:0007669"/>
    <property type="project" value="TreeGrafter"/>
</dbReference>
<dbReference type="PANTHER" id="PTHR12197:SF288">
    <property type="entry name" value="HISTONE-LYSINE N-METHYLTRANSFERASE SMYD3"/>
    <property type="match status" value="1"/>
</dbReference>
<reference evidence="3" key="2">
    <citation type="journal article" date="2007" name="PLoS Biol.">
        <title>Survey sequencing and comparative analysis of the elephant shark (Callorhinchus milii) genome.</title>
        <authorList>
            <person name="Venkatesh B."/>
            <person name="Kirkness E.F."/>
            <person name="Loh Y.H."/>
            <person name="Halpern A.L."/>
            <person name="Lee A.P."/>
            <person name="Johnson J."/>
            <person name="Dandona N."/>
            <person name="Viswanathan L.D."/>
            <person name="Tay A."/>
            <person name="Venter J.C."/>
            <person name="Strausberg R.L."/>
            <person name="Brenner S."/>
        </authorList>
    </citation>
    <scope>NUCLEOTIDE SEQUENCE [LARGE SCALE GENOMIC DNA]</scope>
</reference>
<keyword evidence="3" id="KW-1185">Reference proteome</keyword>
<sequence length="251" mass="28218">MQDLKMDKEGLGLVVEAEFQRLGRTDTTPDFQTSYWVTCNCFTVSDGEMQEVGVGLYPSVSLLNHSCDPNCVIVFEGKQLLLHAVRHIQAEEEDTEMLAGEEESWKELKASVPKVEELQSAKDWEQMVAVCQATLDKDRALPDNNLYVLKMLDLGMDGCIHLARWEDALQYGARTLRPFQLYYSGPHPVRGVQLMKVGKLQYHQGMLSQALDTLKQAFDILKVTHGKEHSLSQSLQQLLGECEVELSSAQG</sequence>
<evidence type="ECO:0000259" key="1">
    <source>
        <dbReference type="PROSITE" id="PS50280"/>
    </source>
</evidence>
<feature type="domain" description="SET" evidence="1">
    <location>
        <begin position="1"/>
        <end position="99"/>
    </location>
</feature>
<protein>
    <submittedName>
        <fullName evidence="2">SET and MYND domain containing 3</fullName>
    </submittedName>
</protein>
<reference evidence="3" key="1">
    <citation type="journal article" date="2006" name="Science">
        <title>Ancient noncoding elements conserved in the human genome.</title>
        <authorList>
            <person name="Venkatesh B."/>
            <person name="Kirkness E.F."/>
            <person name="Loh Y.H."/>
            <person name="Halpern A.L."/>
            <person name="Lee A.P."/>
            <person name="Johnson J."/>
            <person name="Dandona N."/>
            <person name="Viswanathan L.D."/>
            <person name="Tay A."/>
            <person name="Venter J.C."/>
            <person name="Strausberg R.L."/>
            <person name="Brenner S."/>
        </authorList>
    </citation>
    <scope>NUCLEOTIDE SEQUENCE [LARGE SCALE GENOMIC DNA]</scope>
</reference>
<dbReference type="InterPro" id="IPR001214">
    <property type="entry name" value="SET_dom"/>
</dbReference>
<dbReference type="InterPro" id="IPR011990">
    <property type="entry name" value="TPR-like_helical_dom_sf"/>
</dbReference>